<comment type="similarity">
    <text evidence="1">Belongs to the HyuE racemase family.</text>
</comment>
<reference evidence="2 3" key="1">
    <citation type="journal article" date="2019" name="ACS Chem. Biol.">
        <title>Identification and Mobilization of a Cryptic Antibiotic Biosynthesis Gene Locus from a Human-Pathogenic Nocardia Isolate.</title>
        <authorList>
            <person name="Herisse M."/>
            <person name="Ishida K."/>
            <person name="Porter J.L."/>
            <person name="Howden B."/>
            <person name="Hertweck C."/>
            <person name="Stinear T.P."/>
            <person name="Pidot S.J."/>
        </authorList>
    </citation>
    <scope>NUCLEOTIDE SEQUENCE [LARGE SCALE GENOMIC DNA]</scope>
    <source>
        <strain evidence="2 3">AUSMDU00012715</strain>
    </source>
</reference>
<accession>A0A6G9Z8X3</accession>
<dbReference type="PANTHER" id="PTHR28047">
    <property type="entry name" value="PROTEIN DCG1"/>
    <property type="match status" value="1"/>
</dbReference>
<dbReference type="Proteomes" id="UP000500953">
    <property type="component" value="Chromosome"/>
</dbReference>
<dbReference type="PANTHER" id="PTHR28047:SF5">
    <property type="entry name" value="PROTEIN DCG1"/>
    <property type="match status" value="1"/>
</dbReference>
<proteinExistence type="inferred from homology"/>
<evidence type="ECO:0000313" key="2">
    <source>
        <dbReference type="EMBL" id="QIS21463.1"/>
    </source>
</evidence>
<evidence type="ECO:0000313" key="3">
    <source>
        <dbReference type="Proteomes" id="UP000500953"/>
    </source>
</evidence>
<dbReference type="GO" id="GO:0047661">
    <property type="term" value="F:amino-acid racemase activity"/>
    <property type="evidence" value="ECO:0007669"/>
    <property type="project" value="InterPro"/>
</dbReference>
<dbReference type="InterPro" id="IPR052186">
    <property type="entry name" value="Hydantoin_racemase-like"/>
</dbReference>
<gene>
    <name evidence="2" type="ORF">F6W96_27135</name>
</gene>
<dbReference type="AlphaFoldDB" id="A0A6G9Z8X3"/>
<dbReference type="EMBL" id="CP046173">
    <property type="protein sequence ID" value="QIS21463.1"/>
    <property type="molecule type" value="Genomic_DNA"/>
</dbReference>
<sequence>MRIRVINPNTTAAMTAVIGQCARAVAAPGTVVEAVTSPMGPASIESHYDEALAVPGLLAEIARGEAEGVDGYVIACFGDPGLSAARELARGPVLGIAEAAMRTATHLGRGFSVVTTLARTVGQAVDLTERYGVQRFCRGVHATDIPVLGLEDPKVRGVIADACRAAVAADDSDAVVLGCAGMADLCHELSDEIGVPVIDGVAAATVTVQSLVTLGLRKSGRGEFAAPPPKRYTGLLSEFATDGAES</sequence>
<organism evidence="2 3">
    <name type="scientific">Nocardia terpenica</name>
    <dbReference type="NCBI Taxonomy" id="455432"/>
    <lineage>
        <taxon>Bacteria</taxon>
        <taxon>Bacillati</taxon>
        <taxon>Actinomycetota</taxon>
        <taxon>Actinomycetes</taxon>
        <taxon>Mycobacteriales</taxon>
        <taxon>Nocardiaceae</taxon>
        <taxon>Nocardia</taxon>
    </lineage>
</organism>
<dbReference type="Pfam" id="PF01177">
    <property type="entry name" value="Asp_Glu_race"/>
    <property type="match status" value="1"/>
</dbReference>
<name>A0A6G9Z8X3_9NOCA</name>
<dbReference type="Gene3D" id="3.40.50.12500">
    <property type="match status" value="1"/>
</dbReference>
<dbReference type="InterPro" id="IPR053714">
    <property type="entry name" value="Iso_Racemase_Enz_sf"/>
</dbReference>
<dbReference type="RefSeq" id="WP_167488756.1">
    <property type="nucleotide sequence ID" value="NZ_CP046173.1"/>
</dbReference>
<dbReference type="InterPro" id="IPR015942">
    <property type="entry name" value="Asp/Glu/hydantoin_racemase"/>
</dbReference>
<evidence type="ECO:0000256" key="1">
    <source>
        <dbReference type="ARBA" id="ARBA00038414"/>
    </source>
</evidence>
<protein>
    <submittedName>
        <fullName evidence="2">Asp/Glu racemase</fullName>
    </submittedName>
</protein>